<evidence type="ECO:0000256" key="5">
    <source>
        <dbReference type="ARBA" id="ARBA00047942"/>
    </source>
</evidence>
<evidence type="ECO:0000256" key="1">
    <source>
        <dbReference type="ARBA" id="ARBA00011900"/>
    </source>
</evidence>
<dbReference type="EC" id="2.1.1.72" evidence="1"/>
<dbReference type="Proteomes" id="UP000176204">
    <property type="component" value="Chromosome I"/>
</dbReference>
<evidence type="ECO:0000256" key="3">
    <source>
        <dbReference type="ARBA" id="ARBA00022679"/>
    </source>
</evidence>
<dbReference type="GO" id="GO:0032259">
    <property type="term" value="P:methylation"/>
    <property type="evidence" value="ECO:0007669"/>
    <property type="project" value="UniProtKB-KW"/>
</dbReference>
<organism evidence="6 7">
    <name type="scientific">Akkermansia glycaniphila</name>
    <dbReference type="NCBI Taxonomy" id="1679444"/>
    <lineage>
        <taxon>Bacteria</taxon>
        <taxon>Pseudomonadati</taxon>
        <taxon>Verrucomicrobiota</taxon>
        <taxon>Verrucomicrobiia</taxon>
        <taxon>Verrucomicrobiales</taxon>
        <taxon>Akkermansiaceae</taxon>
        <taxon>Akkermansia</taxon>
    </lineage>
</organism>
<keyword evidence="3 6" id="KW-0808">Transferase</keyword>
<dbReference type="PRINTS" id="PR00505">
    <property type="entry name" value="D12N6MTFRASE"/>
</dbReference>
<protein>
    <recommendedName>
        <fullName evidence="1">site-specific DNA-methyltransferase (adenine-specific)</fullName>
        <ecNumber evidence="1">2.1.1.72</ecNumber>
    </recommendedName>
</protein>
<accession>A0A1C7PBW1</accession>
<dbReference type="RefSeq" id="WP_067775459.1">
    <property type="nucleotide sequence ID" value="NZ_LIGX01000022.1"/>
</dbReference>
<dbReference type="PATRIC" id="fig|1679444.3.peg.2870"/>
<dbReference type="KEGG" id="agl:PYTT_1307"/>
<dbReference type="OrthoDB" id="9805629at2"/>
<comment type="catalytic activity">
    <reaction evidence="5">
        <text>a 2'-deoxyadenosine in DNA + S-adenosyl-L-methionine = an N(6)-methyl-2'-deoxyadenosine in DNA + S-adenosyl-L-homocysteine + H(+)</text>
        <dbReference type="Rhea" id="RHEA:15197"/>
        <dbReference type="Rhea" id="RHEA-COMP:12418"/>
        <dbReference type="Rhea" id="RHEA-COMP:12419"/>
        <dbReference type="ChEBI" id="CHEBI:15378"/>
        <dbReference type="ChEBI" id="CHEBI:57856"/>
        <dbReference type="ChEBI" id="CHEBI:59789"/>
        <dbReference type="ChEBI" id="CHEBI:90615"/>
        <dbReference type="ChEBI" id="CHEBI:90616"/>
        <dbReference type="EC" id="2.1.1.72"/>
    </reaction>
</comment>
<keyword evidence="4" id="KW-0949">S-adenosyl-L-methionine</keyword>
<evidence type="ECO:0000313" key="7">
    <source>
        <dbReference type="Proteomes" id="UP000176204"/>
    </source>
</evidence>
<proteinExistence type="predicted"/>
<evidence type="ECO:0000256" key="2">
    <source>
        <dbReference type="ARBA" id="ARBA00022603"/>
    </source>
</evidence>
<dbReference type="GO" id="GO:0009307">
    <property type="term" value="P:DNA restriction-modification system"/>
    <property type="evidence" value="ECO:0007669"/>
    <property type="project" value="InterPro"/>
</dbReference>
<name>A0A1C7PBW1_9BACT</name>
<sequence>MENESYLREQIVTYLGNKRALLHFIGEAVATVRQKLGGRKISCLDAFSGSGIVSRYLKQHASHIIANDLEAYSSIINRCYLANKSDLDLPALEHHLQQLRHAILHHPVPGFIAATYAPKNDDAITREDRVFYTRQNAVILDTAAQYIHCTVPDPLRPYLLAPLLAEASIHANTSGVFKGFYKNDRGCGAFGGRAGHALTRIMGAIEPALPVLSDHDCTHSIYQENANTLVRAIPETDLAYLDPPYNQHPYGSNYFMLNLLVNYTPPEDISPVSGIPAAWNRSAYNKSIEAENELLRLIDDCPSKYILLSYNSEGFISQKTFRSRLQTMGTLTVSAIPYNTFRGSRNLRNRPIKVTEYLYLLEKA</sequence>
<dbReference type="InterPro" id="IPR002052">
    <property type="entry name" value="DNA_methylase_N6_adenine_CS"/>
</dbReference>
<dbReference type="STRING" id="1679444.PYTT_1307"/>
<dbReference type="GO" id="GO:0003676">
    <property type="term" value="F:nucleic acid binding"/>
    <property type="evidence" value="ECO:0007669"/>
    <property type="project" value="InterPro"/>
</dbReference>
<dbReference type="InterPro" id="IPR012327">
    <property type="entry name" value="MeTrfase_D12"/>
</dbReference>
<keyword evidence="2 6" id="KW-0489">Methyltransferase</keyword>
<dbReference type="GO" id="GO:0009007">
    <property type="term" value="F:site-specific DNA-methyltransferase (adenine-specific) activity"/>
    <property type="evidence" value="ECO:0007669"/>
    <property type="project" value="UniProtKB-EC"/>
</dbReference>
<dbReference type="Pfam" id="PF02086">
    <property type="entry name" value="MethyltransfD12"/>
    <property type="match status" value="1"/>
</dbReference>
<dbReference type="EMBL" id="LT629973">
    <property type="protein sequence ID" value="SEH86576.1"/>
    <property type="molecule type" value="Genomic_DNA"/>
</dbReference>
<dbReference type="PROSITE" id="PS00092">
    <property type="entry name" value="N6_MTASE"/>
    <property type="match status" value="1"/>
</dbReference>
<evidence type="ECO:0000256" key="4">
    <source>
        <dbReference type="ARBA" id="ARBA00022691"/>
    </source>
</evidence>
<evidence type="ECO:0000313" key="6">
    <source>
        <dbReference type="EMBL" id="SEH86576.1"/>
    </source>
</evidence>
<reference evidence="7" key="1">
    <citation type="submission" date="2016-09" db="EMBL/GenBank/DDBJ databases">
        <authorList>
            <person name="Koehorst J."/>
        </authorList>
    </citation>
    <scope>NUCLEOTIDE SEQUENCE [LARGE SCALE GENOMIC DNA]</scope>
</reference>
<dbReference type="REBASE" id="167008">
    <property type="entry name" value="M.AglApytTORF1307P"/>
</dbReference>
<keyword evidence="7" id="KW-1185">Reference proteome</keyword>
<dbReference type="AlphaFoldDB" id="A0A1C7PBW1"/>
<gene>
    <name evidence="6" type="ORF">PYTT_1307</name>
</gene>
<dbReference type="InterPro" id="IPR029063">
    <property type="entry name" value="SAM-dependent_MTases_sf"/>
</dbReference>
<dbReference type="SUPFAM" id="SSF53335">
    <property type="entry name" value="S-adenosyl-L-methionine-dependent methyltransferases"/>
    <property type="match status" value="1"/>
</dbReference>